<dbReference type="EMBL" id="LT598482">
    <property type="protein sequence ID" value="SCU85819.1"/>
    <property type="molecule type" value="Genomic_DNA"/>
</dbReference>
<evidence type="ECO:0000256" key="1">
    <source>
        <dbReference type="ARBA" id="ARBA00001968"/>
    </source>
</evidence>
<dbReference type="Pfam" id="PF08652">
    <property type="entry name" value="RAI1"/>
    <property type="match status" value="1"/>
</dbReference>
<dbReference type="GO" id="GO:0003723">
    <property type="term" value="F:RNA binding"/>
    <property type="evidence" value="ECO:0007669"/>
    <property type="project" value="UniProtKB-KW"/>
</dbReference>
<evidence type="ECO:0000256" key="5">
    <source>
        <dbReference type="ARBA" id="ARBA00048124"/>
    </source>
</evidence>
<comment type="cofactor">
    <cofactor evidence="1 6">
        <name>a divalent metal cation</name>
        <dbReference type="ChEBI" id="CHEBI:60240"/>
    </cofactor>
</comment>
<gene>
    <name evidence="8" type="ORF">LAME_0D03004G</name>
</gene>
<reference evidence="9" key="1">
    <citation type="submission" date="2016-03" db="EMBL/GenBank/DDBJ databases">
        <authorList>
            <person name="Devillers Hugo."/>
        </authorList>
    </citation>
    <scope>NUCLEOTIDE SEQUENCE [LARGE SCALE GENOMIC DNA]</scope>
</reference>
<evidence type="ECO:0000256" key="4">
    <source>
        <dbReference type="ARBA" id="ARBA00044676"/>
    </source>
</evidence>
<comment type="subcellular location">
    <subcellularLocation>
        <location evidence="6">Nucleus</location>
    </subcellularLocation>
</comment>
<comment type="function">
    <text evidence="6">Decapping enzyme for NAD-capped RNAs: specifically hydrolyzes the nicotinamide adenine dinucleotide (NAD) cap from a subset of RNAs by removing the entire NAD moiety from the 5'-end of an NAD-capped RNA.</text>
</comment>
<feature type="domain" description="RAI1-like" evidence="7">
    <location>
        <begin position="91"/>
        <end position="363"/>
    </location>
</feature>
<accession>A0A1G4J7F3</accession>
<sequence>MAEDLAHQLRGLDLGKPDSKWEVNCKRFQHTHPSKILSQTLPFFRQVEEVGVLTHFIDSGEFKLGSHEGLATLKDDVSNFVKSGDRASISNYLGHNMLENYESFTPVTVDQLEDMGGLQKFIKQWTRKKDKSKLTIVCSRHNMIDLIMVPFSDQDVHLNAIHQNGYLYLFPDRKAGAEAQGIHSKDSRIRKICYSGFELESLVTDVKTRGLRSGFYSIVCGQIDPHLEILFKAEMDALDSETNTYTEIKCSTGLKTRTSHHRRKLLRMWVQTSLIPSTSLLVGIKDPYYNQLTSFERYTRTQLYRKFNNTNLKFLALNYNYNANVSVQWFQHIMKAIQTLVEPHVPSETEGIQLPTSFKITLTKDLVLMLQKLDKMPPNTVF</sequence>
<dbReference type="InterPro" id="IPR013961">
    <property type="entry name" value="RAI1"/>
</dbReference>
<evidence type="ECO:0000313" key="9">
    <source>
        <dbReference type="Proteomes" id="UP000191144"/>
    </source>
</evidence>
<keyword evidence="6" id="KW-0547">Nucleotide-binding</keyword>
<evidence type="ECO:0000259" key="7">
    <source>
        <dbReference type="Pfam" id="PF08652"/>
    </source>
</evidence>
<dbReference type="GO" id="GO:0046872">
    <property type="term" value="F:metal ion binding"/>
    <property type="evidence" value="ECO:0007669"/>
    <property type="project" value="UniProtKB-KW"/>
</dbReference>
<dbReference type="GO" id="GO:0004518">
    <property type="term" value="F:nuclease activity"/>
    <property type="evidence" value="ECO:0007669"/>
    <property type="project" value="UniProtKB-KW"/>
</dbReference>
<dbReference type="GO" id="GO:0000956">
    <property type="term" value="P:nuclear-transcribed mRNA catabolic process"/>
    <property type="evidence" value="ECO:0007669"/>
    <property type="project" value="TreeGrafter"/>
</dbReference>
<name>A0A1G4J7F3_9SACH</name>
<dbReference type="PANTHER" id="PTHR12395">
    <property type="entry name" value="DOM-3 RELATED"/>
    <property type="match status" value="1"/>
</dbReference>
<keyword evidence="6" id="KW-0378">Hydrolase</keyword>
<dbReference type="GO" id="GO:0034353">
    <property type="term" value="F:mRNA 5'-diphosphatase activity"/>
    <property type="evidence" value="ECO:0007669"/>
    <property type="project" value="TreeGrafter"/>
</dbReference>
<dbReference type="Proteomes" id="UP000191144">
    <property type="component" value="Chromosome D"/>
</dbReference>
<dbReference type="GO" id="GO:0110155">
    <property type="term" value="P:NAD-cap decapping"/>
    <property type="evidence" value="ECO:0007669"/>
    <property type="project" value="TreeGrafter"/>
</dbReference>
<evidence type="ECO:0000256" key="2">
    <source>
        <dbReference type="ARBA" id="ARBA00006562"/>
    </source>
</evidence>
<dbReference type="GO" id="GO:0000166">
    <property type="term" value="F:nucleotide binding"/>
    <property type="evidence" value="ECO:0007669"/>
    <property type="project" value="UniProtKB-KW"/>
</dbReference>
<dbReference type="EC" id="3.6.1.-" evidence="6"/>
<proteinExistence type="inferred from homology"/>
<evidence type="ECO:0000256" key="6">
    <source>
        <dbReference type="RuleBase" id="RU367113"/>
    </source>
</evidence>
<dbReference type="AlphaFoldDB" id="A0A1G4J7F3"/>
<dbReference type="GO" id="GO:0005634">
    <property type="term" value="C:nucleus"/>
    <property type="evidence" value="ECO:0007669"/>
    <property type="project" value="UniProtKB-SubCell"/>
</dbReference>
<keyword evidence="6" id="KW-0694">RNA-binding</keyword>
<comment type="similarity">
    <text evidence="2 6">Belongs to the DXO/Dom3Z family.</text>
</comment>
<dbReference type="OrthoDB" id="5853397at2759"/>
<keyword evidence="6" id="KW-0539">Nucleus</keyword>
<keyword evidence="9" id="KW-1185">Reference proteome</keyword>
<protein>
    <recommendedName>
        <fullName evidence="6">Decapping nuclease</fullName>
        <ecNumber evidence="6">3.6.1.-</ecNumber>
    </recommendedName>
</protein>
<comment type="catalytic activity">
    <reaction evidence="5">
        <text>a 5'-end NAD(+)-phospho-ribonucleoside in mRNA + H2O = a 5'-end phospho-ribonucleoside in mRNA + NAD(+) + H(+)</text>
        <dbReference type="Rhea" id="RHEA:60880"/>
        <dbReference type="Rhea" id="RHEA-COMP:15692"/>
        <dbReference type="Rhea" id="RHEA-COMP:15698"/>
        <dbReference type="ChEBI" id="CHEBI:15377"/>
        <dbReference type="ChEBI" id="CHEBI:15378"/>
        <dbReference type="ChEBI" id="CHEBI:57540"/>
        <dbReference type="ChEBI" id="CHEBI:138282"/>
        <dbReference type="ChEBI" id="CHEBI:144029"/>
    </reaction>
    <physiologicalReaction direction="left-to-right" evidence="5">
        <dbReference type="Rhea" id="RHEA:60881"/>
    </physiologicalReaction>
</comment>
<dbReference type="GO" id="GO:0005829">
    <property type="term" value="C:cytosol"/>
    <property type="evidence" value="ECO:0007669"/>
    <property type="project" value="TreeGrafter"/>
</dbReference>
<keyword evidence="6" id="KW-0479">Metal-binding</keyword>
<dbReference type="InterPro" id="IPR039039">
    <property type="entry name" value="RAI1-like_fam"/>
</dbReference>
<dbReference type="PANTHER" id="PTHR12395:SF25">
    <property type="entry name" value="DECAPPING AND EXORIBONUCLEASE PROTEIN 1"/>
    <property type="match status" value="1"/>
</dbReference>
<comment type="catalytic activity">
    <reaction evidence="4">
        <text>a 5'-end (N(7)-methyl 5'-triphosphoguanosine)-ribonucleoside-ribonucleotide in mRNA + H2O = a (N(7)-methyl 5'-triphosphoguanosine)-nucleoside + a 5'-end phospho-ribonucleoside in mRNA + H(+)</text>
        <dbReference type="Rhea" id="RHEA:66928"/>
        <dbReference type="Rhea" id="RHEA-COMP:15692"/>
        <dbReference type="Rhea" id="RHEA-COMP:17313"/>
        <dbReference type="ChEBI" id="CHEBI:15377"/>
        <dbReference type="ChEBI" id="CHEBI:15378"/>
        <dbReference type="ChEBI" id="CHEBI:138282"/>
        <dbReference type="ChEBI" id="CHEBI:172876"/>
        <dbReference type="ChEBI" id="CHEBI:172877"/>
    </reaction>
    <physiologicalReaction direction="left-to-right" evidence="4">
        <dbReference type="Rhea" id="RHEA:66929"/>
    </physiologicalReaction>
</comment>
<evidence type="ECO:0000256" key="3">
    <source>
        <dbReference type="ARBA" id="ARBA00022722"/>
    </source>
</evidence>
<keyword evidence="3 6" id="KW-0540">Nuclease</keyword>
<organism evidence="8 9">
    <name type="scientific">Lachancea meyersii CBS 8951</name>
    <dbReference type="NCBI Taxonomy" id="1266667"/>
    <lineage>
        <taxon>Eukaryota</taxon>
        <taxon>Fungi</taxon>
        <taxon>Dikarya</taxon>
        <taxon>Ascomycota</taxon>
        <taxon>Saccharomycotina</taxon>
        <taxon>Saccharomycetes</taxon>
        <taxon>Saccharomycetales</taxon>
        <taxon>Saccharomycetaceae</taxon>
        <taxon>Lachancea</taxon>
    </lineage>
</organism>
<evidence type="ECO:0000313" key="8">
    <source>
        <dbReference type="EMBL" id="SCU85819.1"/>
    </source>
</evidence>